<accession>A0A9D4CB30</accession>
<feature type="compositionally biased region" description="Basic and acidic residues" evidence="1">
    <location>
        <begin position="1"/>
        <end position="10"/>
    </location>
</feature>
<reference evidence="2" key="1">
    <citation type="journal article" date="2019" name="bioRxiv">
        <title>The Genome of the Zebra Mussel, Dreissena polymorpha: A Resource for Invasive Species Research.</title>
        <authorList>
            <person name="McCartney M.A."/>
            <person name="Auch B."/>
            <person name="Kono T."/>
            <person name="Mallez S."/>
            <person name="Zhang Y."/>
            <person name="Obille A."/>
            <person name="Becker A."/>
            <person name="Abrahante J.E."/>
            <person name="Garbe J."/>
            <person name="Badalamenti J.P."/>
            <person name="Herman A."/>
            <person name="Mangelson H."/>
            <person name="Liachko I."/>
            <person name="Sullivan S."/>
            <person name="Sone E.D."/>
            <person name="Koren S."/>
            <person name="Silverstein K.A.T."/>
            <person name="Beckman K.B."/>
            <person name="Gohl D.M."/>
        </authorList>
    </citation>
    <scope>NUCLEOTIDE SEQUENCE</scope>
    <source>
        <strain evidence="2">Duluth1</strain>
        <tissue evidence="2">Whole animal</tissue>
    </source>
</reference>
<feature type="region of interest" description="Disordered" evidence="1">
    <location>
        <begin position="1"/>
        <end position="25"/>
    </location>
</feature>
<organism evidence="2 3">
    <name type="scientific">Dreissena polymorpha</name>
    <name type="common">Zebra mussel</name>
    <name type="synonym">Mytilus polymorpha</name>
    <dbReference type="NCBI Taxonomy" id="45954"/>
    <lineage>
        <taxon>Eukaryota</taxon>
        <taxon>Metazoa</taxon>
        <taxon>Spiralia</taxon>
        <taxon>Lophotrochozoa</taxon>
        <taxon>Mollusca</taxon>
        <taxon>Bivalvia</taxon>
        <taxon>Autobranchia</taxon>
        <taxon>Heteroconchia</taxon>
        <taxon>Euheterodonta</taxon>
        <taxon>Imparidentia</taxon>
        <taxon>Neoheterodontei</taxon>
        <taxon>Myida</taxon>
        <taxon>Dreissenoidea</taxon>
        <taxon>Dreissenidae</taxon>
        <taxon>Dreissena</taxon>
    </lineage>
</organism>
<keyword evidence="3" id="KW-1185">Reference proteome</keyword>
<protein>
    <submittedName>
        <fullName evidence="2">Uncharacterized protein</fullName>
    </submittedName>
</protein>
<evidence type="ECO:0000313" key="2">
    <source>
        <dbReference type="EMBL" id="KAH3720595.1"/>
    </source>
</evidence>
<name>A0A9D4CB30_DREPO</name>
<evidence type="ECO:0000313" key="3">
    <source>
        <dbReference type="Proteomes" id="UP000828390"/>
    </source>
</evidence>
<sequence length="88" mass="9615">MEAIKNHEQNQKPFLNKSQETQKGKLAVKKSKQIVATTAPCPVAGSSCVDRAVDYSSNSSDSDESSDEKCLSQILTKGTVRLYFSDIC</sequence>
<evidence type="ECO:0000256" key="1">
    <source>
        <dbReference type="SAM" id="MobiDB-lite"/>
    </source>
</evidence>
<comment type="caution">
    <text evidence="2">The sequence shown here is derived from an EMBL/GenBank/DDBJ whole genome shotgun (WGS) entry which is preliminary data.</text>
</comment>
<gene>
    <name evidence="2" type="ORF">DPMN_063495</name>
</gene>
<dbReference type="EMBL" id="JAIWYP010000013">
    <property type="protein sequence ID" value="KAH3720595.1"/>
    <property type="molecule type" value="Genomic_DNA"/>
</dbReference>
<reference evidence="2" key="2">
    <citation type="submission" date="2020-11" db="EMBL/GenBank/DDBJ databases">
        <authorList>
            <person name="McCartney M.A."/>
            <person name="Auch B."/>
            <person name="Kono T."/>
            <person name="Mallez S."/>
            <person name="Becker A."/>
            <person name="Gohl D.M."/>
            <person name="Silverstein K.A.T."/>
            <person name="Koren S."/>
            <person name="Bechman K.B."/>
            <person name="Herman A."/>
            <person name="Abrahante J.E."/>
            <person name="Garbe J."/>
        </authorList>
    </citation>
    <scope>NUCLEOTIDE SEQUENCE</scope>
    <source>
        <strain evidence="2">Duluth1</strain>
        <tissue evidence="2">Whole animal</tissue>
    </source>
</reference>
<dbReference type="AlphaFoldDB" id="A0A9D4CB30"/>
<dbReference type="Proteomes" id="UP000828390">
    <property type="component" value="Unassembled WGS sequence"/>
</dbReference>
<feature type="compositionally biased region" description="Polar residues" evidence="1">
    <location>
        <begin position="11"/>
        <end position="21"/>
    </location>
</feature>
<proteinExistence type="predicted"/>